<organism evidence="1 2">
    <name type="scientific">Vibrio genomosp. F6 str. FF-238</name>
    <dbReference type="NCBI Taxonomy" id="1191298"/>
    <lineage>
        <taxon>Bacteria</taxon>
        <taxon>Pseudomonadati</taxon>
        <taxon>Pseudomonadota</taxon>
        <taxon>Gammaproteobacteria</taxon>
        <taxon>Vibrionales</taxon>
        <taxon>Vibrionaceae</taxon>
        <taxon>Vibrio</taxon>
    </lineage>
</organism>
<protein>
    <submittedName>
        <fullName evidence="1">Uncharacterized protein</fullName>
    </submittedName>
</protein>
<dbReference type="EMBL" id="AJYW02000044">
    <property type="protein sequence ID" value="OEE78582.1"/>
    <property type="molecule type" value="Genomic_DNA"/>
</dbReference>
<dbReference type="AlphaFoldDB" id="A0A1E5D4W6"/>
<accession>A0A1E5D4W6</accession>
<sequence length="110" mass="13079">MDETGYATVHVWVKNSILPSNLQSYHWEDNEESEMRLSVSPKGRLRVKPIYLNSIELAADFVEHLKLIFAKRNYNEAYRIEIEIVSKSQSKHIRRWKEVDSEEVFQQINK</sequence>
<reference evidence="1 2" key="1">
    <citation type="journal article" date="2012" name="Science">
        <title>Ecological populations of bacteria act as socially cohesive units of antibiotic production and resistance.</title>
        <authorList>
            <person name="Cordero O.X."/>
            <person name="Wildschutte H."/>
            <person name="Kirkup B."/>
            <person name="Proehl S."/>
            <person name="Ngo L."/>
            <person name="Hussain F."/>
            <person name="Le Roux F."/>
            <person name="Mincer T."/>
            <person name="Polz M.F."/>
        </authorList>
    </citation>
    <scope>NUCLEOTIDE SEQUENCE [LARGE SCALE GENOMIC DNA]</scope>
    <source>
        <strain evidence="1 2">FF-238</strain>
    </source>
</reference>
<dbReference type="RefSeq" id="WP_017051421.1">
    <property type="nucleotide sequence ID" value="NZ_AJYW02000044.1"/>
</dbReference>
<keyword evidence="2" id="KW-1185">Reference proteome</keyword>
<evidence type="ECO:0000313" key="2">
    <source>
        <dbReference type="Proteomes" id="UP000094165"/>
    </source>
</evidence>
<dbReference type="Proteomes" id="UP000094165">
    <property type="component" value="Unassembled WGS sequence"/>
</dbReference>
<comment type="caution">
    <text evidence="1">The sequence shown here is derived from an EMBL/GenBank/DDBJ whole genome shotgun (WGS) entry which is preliminary data.</text>
</comment>
<proteinExistence type="predicted"/>
<name>A0A1E5D4W6_9VIBR</name>
<evidence type="ECO:0000313" key="1">
    <source>
        <dbReference type="EMBL" id="OEE78582.1"/>
    </source>
</evidence>
<gene>
    <name evidence="1" type="ORF">A130_13095</name>
</gene>